<dbReference type="AlphaFoldDB" id="A0A6M0JXJ9"/>
<dbReference type="RefSeq" id="WP_164451091.1">
    <property type="nucleotide sequence ID" value="NZ_JAAIJQ010000007.1"/>
</dbReference>
<proteinExistence type="predicted"/>
<gene>
    <name evidence="2" type="ORF">G3446_03885</name>
</gene>
<name>A0A6M0JXJ9_9GAMM</name>
<dbReference type="NCBIfam" id="NF038262">
    <property type="entry name" value="SiaB_fam_kinase"/>
    <property type="match status" value="1"/>
</dbReference>
<comment type="caution">
    <text evidence="2">The sequence shown here is derived from an EMBL/GenBank/DDBJ whole genome shotgun (WGS) entry which is preliminary data.</text>
</comment>
<evidence type="ECO:0000256" key="1">
    <source>
        <dbReference type="SAM" id="Phobius"/>
    </source>
</evidence>
<keyword evidence="1" id="KW-1133">Transmembrane helix</keyword>
<keyword evidence="1" id="KW-0812">Transmembrane</keyword>
<dbReference type="Pfam" id="PF19788">
    <property type="entry name" value="DUF6272"/>
    <property type="match status" value="1"/>
</dbReference>
<reference evidence="2 3" key="1">
    <citation type="submission" date="2020-02" db="EMBL/GenBank/DDBJ databases">
        <title>Genome sequences of Thiorhodococcus mannitoliphagus and Thiorhodococcus minor, purple sulfur photosynthetic bacteria in the gammaproteobacterial family, Chromatiaceae.</title>
        <authorList>
            <person name="Aviles F.A."/>
            <person name="Meyer T.E."/>
            <person name="Kyndt J.A."/>
        </authorList>
    </citation>
    <scope>NUCLEOTIDE SEQUENCE [LARGE SCALE GENOMIC DNA]</scope>
    <source>
        <strain evidence="2 3">DSM 11518</strain>
    </source>
</reference>
<evidence type="ECO:0000313" key="2">
    <source>
        <dbReference type="EMBL" id="NEV61047.1"/>
    </source>
</evidence>
<protein>
    <submittedName>
        <fullName evidence="2">Uncharacterized protein</fullName>
    </submittedName>
</protein>
<dbReference type="EMBL" id="JAAIJQ010000007">
    <property type="protein sequence ID" value="NEV61047.1"/>
    <property type="molecule type" value="Genomic_DNA"/>
</dbReference>
<dbReference type="Proteomes" id="UP000483379">
    <property type="component" value="Unassembled WGS sequence"/>
</dbReference>
<evidence type="ECO:0000313" key="3">
    <source>
        <dbReference type="Proteomes" id="UP000483379"/>
    </source>
</evidence>
<organism evidence="2 3">
    <name type="scientific">Thiorhodococcus minor</name>
    <dbReference type="NCBI Taxonomy" id="57489"/>
    <lineage>
        <taxon>Bacteria</taxon>
        <taxon>Pseudomonadati</taxon>
        <taxon>Pseudomonadota</taxon>
        <taxon>Gammaproteobacteria</taxon>
        <taxon>Chromatiales</taxon>
        <taxon>Chromatiaceae</taxon>
        <taxon>Thiorhodococcus</taxon>
    </lineage>
</organism>
<sequence length="184" mass="20533">MSIADDYLYFHQRMLGHGVIFSFVGYVSESILFSLGEALKQKMRLEATDANVTKRLFSVFVEQVQNIIRYSDERLEAGSGRPSEMGSGMVTVGRDEAHFFVVCGNIVKHDEGASLCRRLEALAAMDSAAIRSHYREKLREPAEESDRGASIGLIEIARRSTRPIEFGLADLGDGRAFFCLKAYI</sequence>
<feature type="transmembrane region" description="Helical" evidence="1">
    <location>
        <begin position="15"/>
        <end position="35"/>
    </location>
</feature>
<dbReference type="InterPro" id="IPR046239">
    <property type="entry name" value="DUF6272"/>
</dbReference>
<keyword evidence="1" id="KW-0472">Membrane</keyword>
<accession>A0A6M0JXJ9</accession>
<keyword evidence="3" id="KW-1185">Reference proteome</keyword>